<reference evidence="1" key="1">
    <citation type="journal article" date="2017" name="Nature">
        <title>The genome of Chenopodium quinoa.</title>
        <authorList>
            <person name="Jarvis D.E."/>
            <person name="Ho Y.S."/>
            <person name="Lightfoot D.J."/>
            <person name="Schmoeckel S.M."/>
            <person name="Li B."/>
            <person name="Borm T.J.A."/>
            <person name="Ohyanagi H."/>
            <person name="Mineta K."/>
            <person name="Michell C.T."/>
            <person name="Saber N."/>
            <person name="Kharbatia N.M."/>
            <person name="Rupper R.R."/>
            <person name="Sharp A.R."/>
            <person name="Dally N."/>
            <person name="Boughton B.A."/>
            <person name="Woo Y.H."/>
            <person name="Gao G."/>
            <person name="Schijlen E.G.W.M."/>
            <person name="Guo X."/>
            <person name="Momin A.A."/>
            <person name="Negrao S."/>
            <person name="Al-Babili S."/>
            <person name="Gehring C."/>
            <person name="Roessner U."/>
            <person name="Jung C."/>
            <person name="Murphy K."/>
            <person name="Arold S.T."/>
            <person name="Gojobori T."/>
            <person name="van der Linden C.G."/>
            <person name="van Loo E.N."/>
            <person name="Jellen E.N."/>
            <person name="Maughan P.J."/>
            <person name="Tester M."/>
        </authorList>
    </citation>
    <scope>NUCLEOTIDE SEQUENCE [LARGE SCALE GENOMIC DNA]</scope>
    <source>
        <strain evidence="1">cv. PI 614886</strain>
    </source>
</reference>
<sequence>MDYKFVLIVDREIHVYSLKSEAWKRIGDYSCTFPLREPQRNKCIQAKGVATDNALHWFYGSQGRIKGIFSLDLTDNKQYETPIPELYGLPKLVPLKGCLHVVFTKYVTMSGAYPANMLEIDIWLCFKEGGRKVLLELHPVDMEVLRYVWYDLVTKERVSEVLEYSAKIKAESCFESLIDPNFLKF</sequence>
<accession>A0A803NDC6</accession>
<protein>
    <recommendedName>
        <fullName evidence="3">F-box protein</fullName>
    </recommendedName>
</protein>
<organism evidence="1 2">
    <name type="scientific">Chenopodium quinoa</name>
    <name type="common">Quinoa</name>
    <dbReference type="NCBI Taxonomy" id="63459"/>
    <lineage>
        <taxon>Eukaryota</taxon>
        <taxon>Viridiplantae</taxon>
        <taxon>Streptophyta</taxon>
        <taxon>Embryophyta</taxon>
        <taxon>Tracheophyta</taxon>
        <taxon>Spermatophyta</taxon>
        <taxon>Magnoliopsida</taxon>
        <taxon>eudicotyledons</taxon>
        <taxon>Gunneridae</taxon>
        <taxon>Pentapetalae</taxon>
        <taxon>Caryophyllales</taxon>
        <taxon>Chenopodiaceae</taxon>
        <taxon>Chenopodioideae</taxon>
        <taxon>Atripliceae</taxon>
        <taxon>Chenopodium</taxon>
    </lineage>
</organism>
<dbReference type="Proteomes" id="UP000596660">
    <property type="component" value="Unplaced"/>
</dbReference>
<dbReference type="EnsemblPlants" id="AUR62044117-RA">
    <property type="protein sequence ID" value="AUR62044117-RA:cds"/>
    <property type="gene ID" value="AUR62044117"/>
</dbReference>
<reference evidence="1" key="2">
    <citation type="submission" date="2021-03" db="UniProtKB">
        <authorList>
            <consortium name="EnsemblPlants"/>
        </authorList>
    </citation>
    <scope>IDENTIFICATION</scope>
</reference>
<dbReference type="Gramene" id="AUR62044117-RA">
    <property type="protein sequence ID" value="AUR62044117-RA:cds"/>
    <property type="gene ID" value="AUR62044117"/>
</dbReference>
<evidence type="ECO:0000313" key="2">
    <source>
        <dbReference type="Proteomes" id="UP000596660"/>
    </source>
</evidence>
<name>A0A803NDC6_CHEQI</name>
<evidence type="ECO:0008006" key="3">
    <source>
        <dbReference type="Google" id="ProtNLM"/>
    </source>
</evidence>
<proteinExistence type="predicted"/>
<dbReference type="AlphaFoldDB" id="A0A803NDC6"/>
<keyword evidence="2" id="KW-1185">Reference proteome</keyword>
<evidence type="ECO:0000313" key="1">
    <source>
        <dbReference type="EnsemblPlants" id="AUR62044117-RA:cds"/>
    </source>
</evidence>